<gene>
    <name evidence="2" type="ORF">Hamer_G021578</name>
</gene>
<sequence length="311" mass="33558">MDTVVDTAAVDTAAVDTAAEATAEEEVVMVIMVEVMVDMAVAEEGMVDMAVAEEAMVDMAAAAGVATEEEGDTGEGGTIPPPATPRPSPSITPCTRIARRRSSTMYPVFITQVIKPLLTQVETKVRPMFFTKTINRYTTVKFTVTGIGQVTITTVKFEKEYITRCMKKGYGHRRDASDGPEVRESIEPDATTRPTYSTRPAPPPGIPYDAPWSKNVRPPIYTPKEREIDPAGALAAQETLSPDRPGFVRPNRPIRPFRPSPPRPVGPPGPFGLFGALAQFGDSLTGSQRDYGSQPNLPHPPLTRPPVAVIG</sequence>
<feature type="region of interest" description="Disordered" evidence="1">
    <location>
        <begin position="64"/>
        <end position="92"/>
    </location>
</feature>
<protein>
    <submittedName>
        <fullName evidence="2">Uncharacterized protein</fullName>
    </submittedName>
</protein>
<dbReference type="AlphaFoldDB" id="A0A8J5K492"/>
<keyword evidence="3" id="KW-1185">Reference proteome</keyword>
<evidence type="ECO:0000313" key="3">
    <source>
        <dbReference type="Proteomes" id="UP000747542"/>
    </source>
</evidence>
<accession>A0A8J5K492</accession>
<proteinExistence type="predicted"/>
<feature type="compositionally biased region" description="Basic and acidic residues" evidence="1">
    <location>
        <begin position="172"/>
        <end position="186"/>
    </location>
</feature>
<feature type="region of interest" description="Disordered" evidence="1">
    <location>
        <begin position="241"/>
        <end position="311"/>
    </location>
</feature>
<feature type="compositionally biased region" description="Polar residues" evidence="1">
    <location>
        <begin position="282"/>
        <end position="294"/>
    </location>
</feature>
<reference evidence="2" key="1">
    <citation type="journal article" date="2021" name="Sci. Adv.">
        <title>The American lobster genome reveals insights on longevity, neural, and immune adaptations.</title>
        <authorList>
            <person name="Polinski J.M."/>
            <person name="Zimin A.V."/>
            <person name="Clark K.F."/>
            <person name="Kohn A.B."/>
            <person name="Sadowski N."/>
            <person name="Timp W."/>
            <person name="Ptitsyn A."/>
            <person name="Khanna P."/>
            <person name="Romanova D.Y."/>
            <person name="Williams P."/>
            <person name="Greenwood S.J."/>
            <person name="Moroz L.L."/>
            <person name="Walt D.R."/>
            <person name="Bodnar A.G."/>
        </authorList>
    </citation>
    <scope>NUCLEOTIDE SEQUENCE</scope>
    <source>
        <strain evidence="2">GMGI-L3</strain>
    </source>
</reference>
<organism evidence="2 3">
    <name type="scientific">Homarus americanus</name>
    <name type="common">American lobster</name>
    <dbReference type="NCBI Taxonomy" id="6706"/>
    <lineage>
        <taxon>Eukaryota</taxon>
        <taxon>Metazoa</taxon>
        <taxon>Ecdysozoa</taxon>
        <taxon>Arthropoda</taxon>
        <taxon>Crustacea</taxon>
        <taxon>Multicrustacea</taxon>
        <taxon>Malacostraca</taxon>
        <taxon>Eumalacostraca</taxon>
        <taxon>Eucarida</taxon>
        <taxon>Decapoda</taxon>
        <taxon>Pleocyemata</taxon>
        <taxon>Astacidea</taxon>
        <taxon>Nephropoidea</taxon>
        <taxon>Nephropidae</taxon>
        <taxon>Homarus</taxon>
    </lineage>
</organism>
<feature type="compositionally biased region" description="Pro residues" evidence="1">
    <location>
        <begin position="256"/>
        <end position="270"/>
    </location>
</feature>
<feature type="compositionally biased region" description="Pro residues" evidence="1">
    <location>
        <begin position="79"/>
        <end position="90"/>
    </location>
</feature>
<feature type="region of interest" description="Disordered" evidence="1">
    <location>
        <begin position="170"/>
        <end position="214"/>
    </location>
</feature>
<dbReference type="Proteomes" id="UP000747542">
    <property type="component" value="Unassembled WGS sequence"/>
</dbReference>
<name>A0A8J5K492_HOMAM</name>
<dbReference type="EMBL" id="JAHLQT010018031">
    <property type="protein sequence ID" value="KAG7169186.1"/>
    <property type="molecule type" value="Genomic_DNA"/>
</dbReference>
<evidence type="ECO:0000256" key="1">
    <source>
        <dbReference type="SAM" id="MobiDB-lite"/>
    </source>
</evidence>
<evidence type="ECO:0000313" key="2">
    <source>
        <dbReference type="EMBL" id="KAG7169186.1"/>
    </source>
</evidence>
<comment type="caution">
    <text evidence="2">The sequence shown here is derived from an EMBL/GenBank/DDBJ whole genome shotgun (WGS) entry which is preliminary data.</text>
</comment>